<accession>A0AAV4QIZ2</accession>
<gene>
    <name evidence="1" type="ORF">CDAR_63651</name>
</gene>
<name>A0AAV4QIZ2_9ARAC</name>
<protein>
    <submittedName>
        <fullName evidence="1">Uncharacterized protein</fullName>
    </submittedName>
</protein>
<evidence type="ECO:0000313" key="2">
    <source>
        <dbReference type="Proteomes" id="UP001054837"/>
    </source>
</evidence>
<dbReference type="Proteomes" id="UP001054837">
    <property type="component" value="Unassembled WGS sequence"/>
</dbReference>
<organism evidence="1 2">
    <name type="scientific">Caerostris darwini</name>
    <dbReference type="NCBI Taxonomy" id="1538125"/>
    <lineage>
        <taxon>Eukaryota</taxon>
        <taxon>Metazoa</taxon>
        <taxon>Ecdysozoa</taxon>
        <taxon>Arthropoda</taxon>
        <taxon>Chelicerata</taxon>
        <taxon>Arachnida</taxon>
        <taxon>Araneae</taxon>
        <taxon>Araneomorphae</taxon>
        <taxon>Entelegynae</taxon>
        <taxon>Araneoidea</taxon>
        <taxon>Araneidae</taxon>
        <taxon>Caerostris</taxon>
    </lineage>
</organism>
<dbReference type="EMBL" id="BPLQ01004429">
    <property type="protein sequence ID" value="GIY08030.1"/>
    <property type="molecule type" value="Genomic_DNA"/>
</dbReference>
<sequence length="115" mass="13373">MIDWPIHLAIPNEQRKICNLSLRGSAGFIHFSATTLGSITEGFYGKRSVDEHLNRYFRCHWIEYGSAMNVPAILNLLHVHLIYRTSISFCEYGKIWEVDTLKRINSMLSQKWTSK</sequence>
<reference evidence="1 2" key="1">
    <citation type="submission" date="2021-06" db="EMBL/GenBank/DDBJ databases">
        <title>Caerostris darwini draft genome.</title>
        <authorList>
            <person name="Kono N."/>
            <person name="Arakawa K."/>
        </authorList>
    </citation>
    <scope>NUCLEOTIDE SEQUENCE [LARGE SCALE GENOMIC DNA]</scope>
</reference>
<comment type="caution">
    <text evidence="1">The sequence shown here is derived from an EMBL/GenBank/DDBJ whole genome shotgun (WGS) entry which is preliminary data.</text>
</comment>
<proteinExistence type="predicted"/>
<evidence type="ECO:0000313" key="1">
    <source>
        <dbReference type="EMBL" id="GIY08030.1"/>
    </source>
</evidence>
<dbReference type="AlphaFoldDB" id="A0AAV4QIZ2"/>
<keyword evidence="2" id="KW-1185">Reference proteome</keyword>